<dbReference type="Pfam" id="PF07687">
    <property type="entry name" value="M20_dimer"/>
    <property type="match status" value="1"/>
</dbReference>
<dbReference type="AlphaFoldDB" id="A0A3P3ECF3"/>
<proteinExistence type="predicted"/>
<feature type="binding site" evidence="2">
    <location>
        <position position="175"/>
    </location>
    <ligand>
        <name>Mn(2+)</name>
        <dbReference type="ChEBI" id="CHEBI:29035"/>
        <label>2</label>
    </ligand>
</feature>
<dbReference type="EMBL" id="RQXU01000019">
    <property type="protein sequence ID" value="RRH84093.1"/>
    <property type="molecule type" value="Genomic_DNA"/>
</dbReference>
<dbReference type="SUPFAM" id="SSF55031">
    <property type="entry name" value="Bacterial exopeptidase dimerisation domain"/>
    <property type="match status" value="1"/>
</dbReference>
<dbReference type="InterPro" id="IPR017439">
    <property type="entry name" value="Amidohydrolase"/>
</dbReference>
<evidence type="ECO:0000259" key="4">
    <source>
        <dbReference type="Pfam" id="PF07687"/>
    </source>
</evidence>
<dbReference type="PANTHER" id="PTHR11014">
    <property type="entry name" value="PEPTIDASE M20 FAMILY MEMBER"/>
    <property type="match status" value="1"/>
</dbReference>
<dbReference type="GO" id="GO:0016787">
    <property type="term" value="F:hydrolase activity"/>
    <property type="evidence" value="ECO:0007669"/>
    <property type="project" value="UniProtKB-KW"/>
</dbReference>
<comment type="cofactor">
    <cofactor evidence="2">
        <name>Mn(2+)</name>
        <dbReference type="ChEBI" id="CHEBI:29035"/>
    </cofactor>
    <text evidence="2">The Mn(2+) ion enhances activity.</text>
</comment>
<keyword evidence="1 5" id="KW-0378">Hydrolase</keyword>
<dbReference type="Gene3D" id="3.30.70.360">
    <property type="match status" value="1"/>
</dbReference>
<dbReference type="Pfam" id="PF01546">
    <property type="entry name" value="Peptidase_M20"/>
    <property type="match status" value="1"/>
</dbReference>
<feature type="domain" description="Peptidase M20 dimerisation" evidence="4">
    <location>
        <begin position="231"/>
        <end position="330"/>
    </location>
</feature>
<comment type="caution">
    <text evidence="5">The sequence shown here is derived from an EMBL/GenBank/DDBJ whole genome shotgun (WGS) entry which is preliminary data.</text>
</comment>
<sequence>MKVLRSFLCAAAIGIPMASACAATPQPLLERALALSDAAEPDVIAWRRHLHQHPELAYAEVETARYIAAALARIPGVEVQTGIARTGIKAVLRGGKPGPVVALRADMDALPVEERNDLPFHSTAKAAWRGQEVSVSHVCGHDTHVAMLLGAAQALAAMREDLPGTVVFLFQPAEEIGPGAENPSGALAMVKAGVLENPKVDVVLGQHIGAQAPKGSISYRPGAMLASIDVFNIKLNGAGGHGAAPWAANSPMLAAAEIALGLQNIVSHRTNPTIDGGATVVTVGMLQSGNRFNILPETAELSGTVRALSAQNQKVAHEQIRMKAEHIAASYGVKADVRIDTGGGYGVLVNDAPTTLALVDALKAAAGKDKVAEILPSMGSEDFGAFGGTGVPVVFWILNASPYPDRAGPPNHSPLFTIDESAMRIGVRALTSATLAQMTRARTGAR</sequence>
<dbReference type="Proteomes" id="UP000271590">
    <property type="component" value="Unassembled WGS sequence"/>
</dbReference>
<evidence type="ECO:0000313" key="6">
    <source>
        <dbReference type="Proteomes" id="UP000271590"/>
    </source>
</evidence>
<evidence type="ECO:0000313" key="5">
    <source>
        <dbReference type="EMBL" id="RRH84093.1"/>
    </source>
</evidence>
<organism evidence="5 6">
    <name type="scientific">Variovorax beijingensis</name>
    <dbReference type="NCBI Taxonomy" id="2496117"/>
    <lineage>
        <taxon>Bacteria</taxon>
        <taxon>Pseudomonadati</taxon>
        <taxon>Pseudomonadota</taxon>
        <taxon>Betaproteobacteria</taxon>
        <taxon>Burkholderiales</taxon>
        <taxon>Comamonadaceae</taxon>
        <taxon>Variovorax</taxon>
    </lineage>
</organism>
<dbReference type="GO" id="GO:0046872">
    <property type="term" value="F:metal ion binding"/>
    <property type="evidence" value="ECO:0007669"/>
    <property type="project" value="UniProtKB-KW"/>
</dbReference>
<keyword evidence="2" id="KW-0479">Metal-binding</keyword>
<reference evidence="5 6" key="1">
    <citation type="submission" date="2018-11" db="EMBL/GenBank/DDBJ databases">
        <title>The genome of Variovorax sp T529.</title>
        <authorList>
            <person name="Gao J."/>
        </authorList>
    </citation>
    <scope>NUCLEOTIDE SEQUENCE [LARGE SCALE GENOMIC DNA]</scope>
    <source>
        <strain evidence="5 6">T529</strain>
    </source>
</reference>
<dbReference type="InterPro" id="IPR036264">
    <property type="entry name" value="Bact_exopeptidase_dim_dom"/>
</dbReference>
<dbReference type="PROSITE" id="PS51257">
    <property type="entry name" value="PROKAR_LIPOPROTEIN"/>
    <property type="match status" value="1"/>
</dbReference>
<feature type="chain" id="PRO_5018046217" evidence="3">
    <location>
        <begin position="23"/>
        <end position="446"/>
    </location>
</feature>
<dbReference type="PANTHER" id="PTHR11014:SF63">
    <property type="entry name" value="METALLOPEPTIDASE, PUTATIVE (AFU_ORTHOLOGUE AFUA_6G09600)-RELATED"/>
    <property type="match status" value="1"/>
</dbReference>
<evidence type="ECO:0000256" key="2">
    <source>
        <dbReference type="PIRSR" id="PIRSR005962-1"/>
    </source>
</evidence>
<keyword evidence="2" id="KW-0464">Manganese</keyword>
<feature type="binding site" evidence="2">
    <location>
        <position position="139"/>
    </location>
    <ligand>
        <name>Mn(2+)</name>
        <dbReference type="ChEBI" id="CHEBI:29035"/>
        <label>2</label>
    </ligand>
</feature>
<dbReference type="RefSeq" id="WP_124960876.1">
    <property type="nucleotide sequence ID" value="NZ_RQXU01000019.1"/>
</dbReference>
<feature type="binding site" evidence="2">
    <location>
        <position position="207"/>
    </location>
    <ligand>
        <name>Mn(2+)</name>
        <dbReference type="ChEBI" id="CHEBI:29035"/>
        <label>2</label>
    </ligand>
</feature>
<dbReference type="PIRSF" id="PIRSF005962">
    <property type="entry name" value="Pept_M20D_amidohydro"/>
    <property type="match status" value="1"/>
</dbReference>
<keyword evidence="3" id="KW-0732">Signal</keyword>
<dbReference type="NCBIfam" id="TIGR01891">
    <property type="entry name" value="amidohydrolases"/>
    <property type="match status" value="1"/>
</dbReference>
<dbReference type="InterPro" id="IPR011650">
    <property type="entry name" value="Peptidase_M20_dimer"/>
</dbReference>
<dbReference type="SUPFAM" id="SSF53187">
    <property type="entry name" value="Zn-dependent exopeptidases"/>
    <property type="match status" value="1"/>
</dbReference>
<protein>
    <submittedName>
        <fullName evidence="5">Amidohydrolase</fullName>
    </submittedName>
</protein>
<feature type="signal peptide" evidence="3">
    <location>
        <begin position="1"/>
        <end position="22"/>
    </location>
</feature>
<accession>A0A3P3ECF3</accession>
<dbReference type="Gene3D" id="3.40.630.10">
    <property type="entry name" value="Zn peptidases"/>
    <property type="match status" value="1"/>
</dbReference>
<dbReference type="InterPro" id="IPR002933">
    <property type="entry name" value="Peptidase_M20"/>
</dbReference>
<name>A0A3P3ECF3_9BURK</name>
<feature type="binding site" evidence="2">
    <location>
        <position position="141"/>
    </location>
    <ligand>
        <name>Mn(2+)</name>
        <dbReference type="ChEBI" id="CHEBI:29035"/>
        <label>2</label>
    </ligand>
</feature>
<evidence type="ECO:0000256" key="3">
    <source>
        <dbReference type="SAM" id="SignalP"/>
    </source>
</evidence>
<feature type="binding site" evidence="2">
    <location>
        <position position="412"/>
    </location>
    <ligand>
        <name>Mn(2+)</name>
        <dbReference type="ChEBI" id="CHEBI:29035"/>
        <label>2</label>
    </ligand>
</feature>
<evidence type="ECO:0000256" key="1">
    <source>
        <dbReference type="ARBA" id="ARBA00022801"/>
    </source>
</evidence>
<gene>
    <name evidence="5" type="ORF">EH244_24260</name>
</gene>